<protein>
    <recommendedName>
        <fullName evidence="1">IclR-ED domain-containing protein</fullName>
    </recommendedName>
</protein>
<dbReference type="PANTHER" id="PTHR30136">
    <property type="entry name" value="HELIX-TURN-HELIX TRANSCRIPTIONAL REGULATOR, ICLR FAMILY"/>
    <property type="match status" value="1"/>
</dbReference>
<sequence length="126" mass="13507">MHATTGGLIVLAHADQKLQDTFLSVPLREYTPNTPTTPSEIRRILAGVREHGYVVCKGYVSPHAMGVGVPVWSAQGKVVAALTVAVPIHDCNPMTLVPALTVASRGISRALANPQTYRQLPRFNPA</sequence>
<comment type="caution">
    <text evidence="2">The sequence shown here is derived from an EMBL/GenBank/DDBJ whole genome shotgun (WGS) entry which is preliminary data.</text>
</comment>
<reference evidence="2 3" key="1">
    <citation type="submission" date="2021-12" db="EMBL/GenBank/DDBJ databases">
        <title>Genome sequence of Kibdelosporangium philippinense ATCC 49844.</title>
        <authorList>
            <person name="Fedorov E.A."/>
            <person name="Omeragic M."/>
            <person name="Shalygina K.F."/>
            <person name="Maclea K.S."/>
        </authorList>
    </citation>
    <scope>NUCLEOTIDE SEQUENCE [LARGE SCALE GENOMIC DNA]</scope>
    <source>
        <strain evidence="2 3">ATCC 49844</strain>
    </source>
</reference>
<proteinExistence type="predicted"/>
<name>A0ABS8Z8T7_9PSEU</name>
<dbReference type="PROSITE" id="PS51078">
    <property type="entry name" value="ICLR_ED"/>
    <property type="match status" value="1"/>
</dbReference>
<dbReference type="Pfam" id="PF01614">
    <property type="entry name" value="IclR_C"/>
    <property type="match status" value="1"/>
</dbReference>
<evidence type="ECO:0000313" key="2">
    <source>
        <dbReference type="EMBL" id="MCE7004283.1"/>
    </source>
</evidence>
<dbReference type="Gene3D" id="3.30.450.40">
    <property type="match status" value="1"/>
</dbReference>
<accession>A0ABS8Z8T7</accession>
<dbReference type="Proteomes" id="UP001521150">
    <property type="component" value="Unassembled WGS sequence"/>
</dbReference>
<evidence type="ECO:0000259" key="1">
    <source>
        <dbReference type="PROSITE" id="PS51078"/>
    </source>
</evidence>
<dbReference type="InterPro" id="IPR029016">
    <property type="entry name" value="GAF-like_dom_sf"/>
</dbReference>
<organism evidence="2 3">
    <name type="scientific">Kibdelosporangium philippinense</name>
    <dbReference type="NCBI Taxonomy" id="211113"/>
    <lineage>
        <taxon>Bacteria</taxon>
        <taxon>Bacillati</taxon>
        <taxon>Actinomycetota</taxon>
        <taxon>Actinomycetes</taxon>
        <taxon>Pseudonocardiales</taxon>
        <taxon>Pseudonocardiaceae</taxon>
        <taxon>Kibdelosporangium</taxon>
    </lineage>
</organism>
<feature type="domain" description="IclR-ED" evidence="1">
    <location>
        <begin position="1"/>
        <end position="113"/>
    </location>
</feature>
<evidence type="ECO:0000313" key="3">
    <source>
        <dbReference type="Proteomes" id="UP001521150"/>
    </source>
</evidence>
<dbReference type="PANTHER" id="PTHR30136:SF24">
    <property type="entry name" value="HTH-TYPE TRANSCRIPTIONAL REPRESSOR ALLR"/>
    <property type="match status" value="1"/>
</dbReference>
<keyword evidence="3" id="KW-1185">Reference proteome</keyword>
<gene>
    <name evidence="2" type="ORF">LWC34_15775</name>
</gene>
<dbReference type="SUPFAM" id="SSF55781">
    <property type="entry name" value="GAF domain-like"/>
    <property type="match status" value="1"/>
</dbReference>
<dbReference type="InterPro" id="IPR014757">
    <property type="entry name" value="Tscrpt_reg_IclR_C"/>
</dbReference>
<dbReference type="EMBL" id="JAJVCN010000001">
    <property type="protein sequence ID" value="MCE7004283.1"/>
    <property type="molecule type" value="Genomic_DNA"/>
</dbReference>
<dbReference type="InterPro" id="IPR050707">
    <property type="entry name" value="HTH_MetabolicPath_Reg"/>
</dbReference>